<evidence type="ECO:0000256" key="6">
    <source>
        <dbReference type="HAMAP-Rule" id="MF_01369"/>
    </source>
</evidence>
<dbReference type="STRING" id="617002.SAMN05660653_01043"/>
<organism evidence="8 9">
    <name type="scientific">Desulfonatronum thiosulfatophilum</name>
    <dbReference type="NCBI Taxonomy" id="617002"/>
    <lineage>
        <taxon>Bacteria</taxon>
        <taxon>Pseudomonadati</taxon>
        <taxon>Thermodesulfobacteriota</taxon>
        <taxon>Desulfovibrionia</taxon>
        <taxon>Desulfovibrionales</taxon>
        <taxon>Desulfonatronaceae</taxon>
        <taxon>Desulfonatronum</taxon>
    </lineage>
</organism>
<comment type="similarity">
    <text evidence="1 6 7">Belongs to the universal ribosomal protein uL23 family.</text>
</comment>
<dbReference type="OrthoDB" id="9793353at2"/>
<evidence type="ECO:0000256" key="2">
    <source>
        <dbReference type="ARBA" id="ARBA00022730"/>
    </source>
</evidence>
<dbReference type="PROSITE" id="PS00050">
    <property type="entry name" value="RIBOSOMAL_L23"/>
    <property type="match status" value="1"/>
</dbReference>
<dbReference type="RefSeq" id="WP_092118170.1">
    <property type="nucleotide sequence ID" value="NZ_FMXO01000005.1"/>
</dbReference>
<dbReference type="GO" id="GO:1990904">
    <property type="term" value="C:ribonucleoprotein complex"/>
    <property type="evidence" value="ECO:0007669"/>
    <property type="project" value="UniProtKB-KW"/>
</dbReference>
<evidence type="ECO:0000256" key="3">
    <source>
        <dbReference type="ARBA" id="ARBA00022884"/>
    </source>
</evidence>
<dbReference type="InterPro" id="IPR001014">
    <property type="entry name" value="Ribosomal_uL23_CS"/>
</dbReference>
<dbReference type="GO" id="GO:0005840">
    <property type="term" value="C:ribosome"/>
    <property type="evidence" value="ECO:0007669"/>
    <property type="project" value="UniProtKB-KW"/>
</dbReference>
<dbReference type="NCBIfam" id="NF004363">
    <property type="entry name" value="PRK05738.2-4"/>
    <property type="match status" value="1"/>
</dbReference>
<dbReference type="GO" id="GO:0003735">
    <property type="term" value="F:structural constituent of ribosome"/>
    <property type="evidence" value="ECO:0007669"/>
    <property type="project" value="InterPro"/>
</dbReference>
<keyword evidence="4 6" id="KW-0689">Ribosomal protein</keyword>
<gene>
    <name evidence="6" type="primary">rplW</name>
    <name evidence="8" type="ORF">SAMN05660653_01043</name>
</gene>
<dbReference type="GO" id="GO:0019843">
    <property type="term" value="F:rRNA binding"/>
    <property type="evidence" value="ECO:0007669"/>
    <property type="project" value="UniProtKB-UniRule"/>
</dbReference>
<keyword evidence="5 6" id="KW-0687">Ribonucleoprotein</keyword>
<keyword evidence="2 6" id="KW-0699">rRNA-binding</keyword>
<reference evidence="8 9" key="1">
    <citation type="submission" date="2016-10" db="EMBL/GenBank/DDBJ databases">
        <authorList>
            <person name="de Groot N.N."/>
        </authorList>
    </citation>
    <scope>NUCLEOTIDE SEQUENCE [LARGE SCALE GENOMIC DNA]</scope>
    <source>
        <strain evidence="8 9">ASO4-2</strain>
    </source>
</reference>
<dbReference type="GO" id="GO:0006412">
    <property type="term" value="P:translation"/>
    <property type="evidence" value="ECO:0007669"/>
    <property type="project" value="UniProtKB-UniRule"/>
</dbReference>
<protein>
    <recommendedName>
        <fullName evidence="6">Large ribosomal subunit protein uL23</fullName>
    </recommendedName>
</protein>
<dbReference type="EMBL" id="FMXO01000005">
    <property type="protein sequence ID" value="SDB21635.1"/>
    <property type="molecule type" value="Genomic_DNA"/>
</dbReference>
<proteinExistence type="inferred from homology"/>
<comment type="function">
    <text evidence="6">One of the early assembly proteins it binds 23S rRNA. One of the proteins that surrounds the polypeptide exit tunnel on the outside of the ribosome. Forms the main docking site for trigger factor binding to the ribosome.</text>
</comment>
<evidence type="ECO:0000256" key="5">
    <source>
        <dbReference type="ARBA" id="ARBA00023274"/>
    </source>
</evidence>
<dbReference type="InterPro" id="IPR012677">
    <property type="entry name" value="Nucleotide-bd_a/b_plait_sf"/>
</dbReference>
<comment type="subunit">
    <text evidence="6">Part of the 50S ribosomal subunit. Contacts protein L29, and trigger factor when it is bound to the ribosome.</text>
</comment>
<evidence type="ECO:0000313" key="9">
    <source>
        <dbReference type="Proteomes" id="UP000198771"/>
    </source>
</evidence>
<keyword evidence="9" id="KW-1185">Reference proteome</keyword>
<dbReference type="Gene3D" id="3.30.70.330">
    <property type="match status" value="1"/>
</dbReference>
<evidence type="ECO:0000313" key="8">
    <source>
        <dbReference type="EMBL" id="SDB21635.1"/>
    </source>
</evidence>
<dbReference type="InterPro" id="IPR013025">
    <property type="entry name" value="Ribosomal_uL23-like"/>
</dbReference>
<dbReference type="Pfam" id="PF00276">
    <property type="entry name" value="Ribosomal_L23"/>
    <property type="match status" value="1"/>
</dbReference>
<name>A0A1G6BM21_9BACT</name>
<evidence type="ECO:0000256" key="7">
    <source>
        <dbReference type="RuleBase" id="RU003934"/>
    </source>
</evidence>
<dbReference type="AlphaFoldDB" id="A0A1G6BM21"/>
<dbReference type="Proteomes" id="UP000198771">
    <property type="component" value="Unassembled WGS sequence"/>
</dbReference>
<evidence type="ECO:0000256" key="1">
    <source>
        <dbReference type="ARBA" id="ARBA00006700"/>
    </source>
</evidence>
<sequence>MNYTQILLRPHVSEKATLVKSFANQVVFQVHPEANKIEIKQAVQEAFDVKVAKVNVARKKTLTQRKANRRLVRTPGFRKAYVTLAEGEKIDFFEGV</sequence>
<evidence type="ECO:0000256" key="4">
    <source>
        <dbReference type="ARBA" id="ARBA00022980"/>
    </source>
</evidence>
<dbReference type="InterPro" id="IPR012678">
    <property type="entry name" value="Ribosomal_uL23/eL15/eS24_sf"/>
</dbReference>
<dbReference type="PANTHER" id="PTHR11620">
    <property type="entry name" value="60S RIBOSOMAL PROTEIN L23A"/>
    <property type="match status" value="1"/>
</dbReference>
<dbReference type="SUPFAM" id="SSF54189">
    <property type="entry name" value="Ribosomal proteins S24e, L23 and L15e"/>
    <property type="match status" value="1"/>
</dbReference>
<keyword evidence="3 6" id="KW-0694">RNA-binding</keyword>
<dbReference type="HAMAP" id="MF_01369_B">
    <property type="entry name" value="Ribosomal_uL23_B"/>
    <property type="match status" value="1"/>
</dbReference>
<accession>A0A1G6BM21</accession>